<accession>A0A0P1HPI3</accession>
<keyword evidence="1" id="KW-1133">Transmembrane helix</keyword>
<feature type="transmembrane region" description="Helical" evidence="1">
    <location>
        <begin position="61"/>
        <end position="81"/>
    </location>
</feature>
<reference evidence="2 3" key="1">
    <citation type="submission" date="2015-09" db="EMBL/GenBank/DDBJ databases">
        <authorList>
            <consortium name="Swine Surveillance"/>
        </authorList>
    </citation>
    <scope>NUCLEOTIDE SEQUENCE [LARGE SCALE GENOMIC DNA]</scope>
    <source>
        <strain evidence="2 3">CECT 8399</strain>
    </source>
</reference>
<organism evidence="2 3">
    <name type="scientific">Leisingera aquaemixtae</name>
    <dbReference type="NCBI Taxonomy" id="1396826"/>
    <lineage>
        <taxon>Bacteria</taxon>
        <taxon>Pseudomonadati</taxon>
        <taxon>Pseudomonadota</taxon>
        <taxon>Alphaproteobacteria</taxon>
        <taxon>Rhodobacterales</taxon>
        <taxon>Roseobacteraceae</taxon>
        <taxon>Leisingera</taxon>
    </lineage>
</organism>
<name>A0A0P1HPI3_9RHOB</name>
<dbReference type="STRING" id="1396826.PHA8399_04019"/>
<evidence type="ECO:0000256" key="1">
    <source>
        <dbReference type="SAM" id="Phobius"/>
    </source>
</evidence>
<evidence type="ECO:0000313" key="2">
    <source>
        <dbReference type="EMBL" id="CUI01870.1"/>
    </source>
</evidence>
<proteinExistence type="predicted"/>
<dbReference type="AlphaFoldDB" id="A0A0P1HPI3"/>
<feature type="transmembrane region" description="Helical" evidence="1">
    <location>
        <begin position="37"/>
        <end position="55"/>
    </location>
</feature>
<evidence type="ECO:0000313" key="3">
    <source>
        <dbReference type="Proteomes" id="UP000051326"/>
    </source>
</evidence>
<sequence length="124" mass="13398">MIFGKLELGETSLHTHNDSYVLASVSVVSTRRPFRPAGLMIGALTGLFAMAFLDILYVGEIAALITVTVLSLLGGWHIGCLQLTSRDLRGSPIAEAVYGSYSHLNRLRPKIIEAVERAKSQAVS</sequence>
<gene>
    <name evidence="2" type="ORF">PHA8399_04019</name>
</gene>
<protein>
    <submittedName>
        <fullName evidence="2">Uncharacterized protein</fullName>
    </submittedName>
</protein>
<keyword evidence="1" id="KW-0812">Transmembrane</keyword>
<dbReference type="RefSeq" id="WP_145977092.1">
    <property type="nucleotide sequence ID" value="NZ_CYSR01000037.1"/>
</dbReference>
<dbReference type="EMBL" id="CYSR01000037">
    <property type="protein sequence ID" value="CUI01870.1"/>
    <property type="molecule type" value="Genomic_DNA"/>
</dbReference>
<keyword evidence="1" id="KW-0472">Membrane</keyword>
<dbReference type="Proteomes" id="UP000051326">
    <property type="component" value="Unassembled WGS sequence"/>
</dbReference>